<dbReference type="RefSeq" id="XP_020123770.1">
    <property type="nucleotide sequence ID" value="XM_020260590.1"/>
</dbReference>
<evidence type="ECO:0000313" key="9">
    <source>
        <dbReference type="Proteomes" id="UP000214365"/>
    </source>
</evidence>
<keyword evidence="9" id="KW-1185">Reference proteome</keyword>
<keyword evidence="4" id="KW-0378">Hydrolase</keyword>
<evidence type="ECO:0000256" key="1">
    <source>
        <dbReference type="ARBA" id="ARBA00001936"/>
    </source>
</evidence>
<evidence type="ECO:0000256" key="2">
    <source>
        <dbReference type="ARBA" id="ARBA00001946"/>
    </source>
</evidence>
<proteinExistence type="predicted"/>
<dbReference type="InterPro" id="IPR000086">
    <property type="entry name" value="NUDIX_hydrolase_dom"/>
</dbReference>
<dbReference type="OrthoDB" id="1695362at2759"/>
<feature type="domain" description="Nudix hydrolase" evidence="7">
    <location>
        <begin position="16"/>
        <end position="238"/>
    </location>
</feature>
<accession>A0A225B692</accession>
<dbReference type="CDD" id="cd18870">
    <property type="entry name" value="NUDIX_AcylCoAdiphos_Nudt19"/>
    <property type="match status" value="1"/>
</dbReference>
<keyword evidence="6" id="KW-0464">Manganese</keyword>
<protein>
    <recommendedName>
        <fullName evidence="7">Nudix hydrolase domain-containing protein</fullName>
    </recommendedName>
</protein>
<dbReference type="GO" id="GO:0005739">
    <property type="term" value="C:mitochondrion"/>
    <property type="evidence" value="ECO:0007669"/>
    <property type="project" value="TreeGrafter"/>
</dbReference>
<organism evidence="8 9">
    <name type="scientific">Talaromyces atroroseus</name>
    <dbReference type="NCBI Taxonomy" id="1441469"/>
    <lineage>
        <taxon>Eukaryota</taxon>
        <taxon>Fungi</taxon>
        <taxon>Dikarya</taxon>
        <taxon>Ascomycota</taxon>
        <taxon>Pezizomycotina</taxon>
        <taxon>Eurotiomycetes</taxon>
        <taxon>Eurotiomycetidae</taxon>
        <taxon>Eurotiales</taxon>
        <taxon>Trichocomaceae</taxon>
        <taxon>Talaromyces</taxon>
        <taxon>Talaromyces sect. Trachyspermi</taxon>
    </lineage>
</organism>
<dbReference type="Proteomes" id="UP000214365">
    <property type="component" value="Unassembled WGS sequence"/>
</dbReference>
<dbReference type="AlphaFoldDB" id="A0A225B692"/>
<dbReference type="PANTHER" id="PTHR12318:SF0">
    <property type="entry name" value="ACYL-COENZYME A DIPHOSPHATASE NUDT19"/>
    <property type="match status" value="1"/>
</dbReference>
<dbReference type="Pfam" id="PF00293">
    <property type="entry name" value="NUDIX"/>
    <property type="match status" value="1"/>
</dbReference>
<evidence type="ECO:0000259" key="7">
    <source>
        <dbReference type="PROSITE" id="PS51462"/>
    </source>
</evidence>
<evidence type="ECO:0000256" key="3">
    <source>
        <dbReference type="ARBA" id="ARBA00022723"/>
    </source>
</evidence>
<name>A0A225B692_TALAT</name>
<dbReference type="InterPro" id="IPR039121">
    <property type="entry name" value="NUDT19"/>
</dbReference>
<evidence type="ECO:0000256" key="6">
    <source>
        <dbReference type="ARBA" id="ARBA00023211"/>
    </source>
</evidence>
<dbReference type="EMBL" id="LFMY01000001">
    <property type="protein sequence ID" value="OKL63649.1"/>
    <property type="molecule type" value="Genomic_DNA"/>
</dbReference>
<dbReference type="PANTHER" id="PTHR12318">
    <property type="entry name" value="TESTOSTERONE-REGULATED PROTEIN RP2"/>
    <property type="match status" value="1"/>
</dbReference>
<keyword evidence="5" id="KW-0460">Magnesium</keyword>
<sequence length="359" mass="40723">MSTKPRQKKELAVPRPSSRHGYVVLISPQNEVLLLHRVKTSTSYASAHVFPGGNISPLHDGEYAFDKEDPRRHYDAPNYRNAAIRELFEESGILLAKDKQDSLSGLFHVNDAEREQGRRDIHSNKIGFSEWLRKQHATAEPDIDGLIPFTHWITPTNLPKRFTTQMYLYFLPIPTKEHSAQNTATTTAQGLPKDGRQEVQVPTSDGGIEINEARFLPASTWLQKARAGEIILYPPQYLLLSIVSQFLDQTAPHQGPNSTVEELIEEEEKERHSRRNNLLQFILTDNPPWTDKFVCPKTMKLLDDKRSVLALDEPGPELHGSGKKGVFDRVILVRFDKDGPHDVDVCWRKDVLGDLKSAL</sequence>
<dbReference type="SUPFAM" id="SSF55811">
    <property type="entry name" value="Nudix"/>
    <property type="match status" value="1"/>
</dbReference>
<keyword evidence="3" id="KW-0479">Metal-binding</keyword>
<comment type="cofactor">
    <cofactor evidence="2">
        <name>Mg(2+)</name>
        <dbReference type="ChEBI" id="CHEBI:18420"/>
    </cofactor>
</comment>
<reference evidence="8 9" key="1">
    <citation type="submission" date="2015-06" db="EMBL/GenBank/DDBJ databases">
        <title>Talaromyces atroroseus IBT 11181 draft genome.</title>
        <authorList>
            <person name="Rasmussen K.B."/>
            <person name="Rasmussen S."/>
            <person name="Petersen B."/>
            <person name="Sicheritz-Ponten T."/>
            <person name="Mortensen U.H."/>
            <person name="Thrane U."/>
        </authorList>
    </citation>
    <scope>NUCLEOTIDE SEQUENCE [LARGE SCALE GENOMIC DNA]</scope>
    <source>
        <strain evidence="8 9">IBT 11181</strain>
    </source>
</reference>
<dbReference type="GeneID" id="30999829"/>
<dbReference type="GO" id="GO:0016818">
    <property type="term" value="F:hydrolase activity, acting on acid anhydrides, in phosphorus-containing anhydrides"/>
    <property type="evidence" value="ECO:0007669"/>
    <property type="project" value="InterPro"/>
</dbReference>
<evidence type="ECO:0000256" key="4">
    <source>
        <dbReference type="ARBA" id="ARBA00022801"/>
    </source>
</evidence>
<dbReference type="InterPro" id="IPR015797">
    <property type="entry name" value="NUDIX_hydrolase-like_dom_sf"/>
</dbReference>
<evidence type="ECO:0000256" key="5">
    <source>
        <dbReference type="ARBA" id="ARBA00022842"/>
    </source>
</evidence>
<gene>
    <name evidence="8" type="ORF">UA08_00074</name>
</gene>
<evidence type="ECO:0000313" key="8">
    <source>
        <dbReference type="EMBL" id="OKL63649.1"/>
    </source>
</evidence>
<dbReference type="Gene3D" id="3.90.79.10">
    <property type="entry name" value="Nucleoside Triphosphate Pyrophosphohydrolase"/>
    <property type="match status" value="1"/>
</dbReference>
<dbReference type="STRING" id="1441469.A0A225B692"/>
<comment type="caution">
    <text evidence="8">The sequence shown here is derived from an EMBL/GenBank/DDBJ whole genome shotgun (WGS) entry which is preliminary data.</text>
</comment>
<dbReference type="GO" id="GO:0046872">
    <property type="term" value="F:metal ion binding"/>
    <property type="evidence" value="ECO:0007669"/>
    <property type="project" value="UniProtKB-KW"/>
</dbReference>
<dbReference type="PROSITE" id="PS51462">
    <property type="entry name" value="NUDIX"/>
    <property type="match status" value="1"/>
</dbReference>
<comment type="cofactor">
    <cofactor evidence="1">
        <name>Mn(2+)</name>
        <dbReference type="ChEBI" id="CHEBI:29035"/>
    </cofactor>
</comment>